<evidence type="ECO:0000313" key="1">
    <source>
        <dbReference type="EMBL" id="MBB6352903.1"/>
    </source>
</evidence>
<evidence type="ECO:0000313" key="2">
    <source>
        <dbReference type="Proteomes" id="UP000536262"/>
    </source>
</evidence>
<gene>
    <name evidence="1" type="ORF">GGR00_000655</name>
</gene>
<reference evidence="1 2" key="1">
    <citation type="submission" date="2020-08" db="EMBL/GenBank/DDBJ databases">
        <title>Genomic Encyclopedia of Type Strains, Phase IV (KMG-IV): sequencing the most valuable type-strain genomes for metagenomic binning, comparative biology and taxonomic classification.</title>
        <authorList>
            <person name="Goeker M."/>
        </authorList>
    </citation>
    <scope>NUCLEOTIDE SEQUENCE [LARGE SCALE GENOMIC DNA]</scope>
    <source>
        <strain evidence="1 2">DSM 7051</strain>
    </source>
</reference>
<dbReference type="Proteomes" id="UP000536262">
    <property type="component" value="Unassembled WGS sequence"/>
</dbReference>
<sequence>MILHVRDEETDRLVRDLANRRGIGITEAIREAVEEALAAENSKQSLWERTADLRAKVSAYPLTGEVADKQFYDSLWGEEDAE</sequence>
<comment type="caution">
    <text evidence="1">The sequence shown here is derived from an EMBL/GenBank/DDBJ whole genome shotgun (WGS) entry which is preliminary data.</text>
</comment>
<keyword evidence="2" id="KW-1185">Reference proteome</keyword>
<dbReference type="InterPro" id="IPR011660">
    <property type="entry name" value="VapB-like"/>
</dbReference>
<accession>A0A7X0KIW4</accession>
<protein>
    <submittedName>
        <fullName evidence="1">Antitoxin VapB</fullName>
    </submittedName>
</protein>
<dbReference type="RefSeq" id="WP_055969510.1">
    <property type="nucleotide sequence ID" value="NZ_BAABEG010000001.1"/>
</dbReference>
<dbReference type="EMBL" id="JACHOU010000001">
    <property type="protein sequence ID" value="MBB6352903.1"/>
    <property type="molecule type" value="Genomic_DNA"/>
</dbReference>
<name>A0A7X0KIW4_9HYPH</name>
<dbReference type="AlphaFoldDB" id="A0A7X0KIW4"/>
<proteinExistence type="predicted"/>
<organism evidence="1 2">
    <name type="scientific">Aminobacter aganoensis</name>
    <dbReference type="NCBI Taxonomy" id="83264"/>
    <lineage>
        <taxon>Bacteria</taxon>
        <taxon>Pseudomonadati</taxon>
        <taxon>Pseudomonadota</taxon>
        <taxon>Alphaproteobacteria</taxon>
        <taxon>Hyphomicrobiales</taxon>
        <taxon>Phyllobacteriaceae</taxon>
        <taxon>Aminobacter</taxon>
    </lineage>
</organism>
<dbReference type="Pfam" id="PF07704">
    <property type="entry name" value="PSK_trans_fac"/>
    <property type="match status" value="1"/>
</dbReference>